<organism evidence="1 2">
    <name type="scientific">Dyadobacter linearis</name>
    <dbReference type="NCBI Taxonomy" id="2823330"/>
    <lineage>
        <taxon>Bacteria</taxon>
        <taxon>Pseudomonadati</taxon>
        <taxon>Bacteroidota</taxon>
        <taxon>Cytophagia</taxon>
        <taxon>Cytophagales</taxon>
        <taxon>Spirosomataceae</taxon>
        <taxon>Dyadobacter</taxon>
    </lineage>
</organism>
<reference evidence="1 2" key="1">
    <citation type="submission" date="2021-04" db="EMBL/GenBank/DDBJ databases">
        <authorList>
            <person name="Rodrigo-Torres L."/>
            <person name="Arahal R. D."/>
            <person name="Lucena T."/>
        </authorList>
    </citation>
    <scope>NUCLEOTIDE SEQUENCE [LARGE SCALE GENOMIC DNA]</scope>
    <source>
        <strain evidence="1 2">CECT 9623</strain>
    </source>
</reference>
<dbReference type="Proteomes" id="UP000679725">
    <property type="component" value="Unassembled WGS sequence"/>
</dbReference>
<protein>
    <recommendedName>
        <fullName evidence="3">CarboxypepD_reg-like domain-containing protein</fullName>
    </recommendedName>
</protein>
<proteinExistence type="predicted"/>
<evidence type="ECO:0000313" key="2">
    <source>
        <dbReference type="Proteomes" id="UP000679725"/>
    </source>
</evidence>
<comment type="caution">
    <text evidence="1">The sequence shown here is derived from an EMBL/GenBank/DDBJ whole genome shotgun (WGS) entry which is preliminary data.</text>
</comment>
<evidence type="ECO:0008006" key="3">
    <source>
        <dbReference type="Google" id="ProtNLM"/>
    </source>
</evidence>
<sequence>MNLTFSLIRVLRLAVILIVIPILSQAQQILDKPVAISVKGQPVSEVLKTISEQGKFYFSYNSNIVAGDSLVTLNVSQKPVRDVLNMLFQDKYQYREKGDYVIILPAVKDRTIYISGYVIDQEGNAPVDYASVYSRQLLVSTMSGDDGHFRLRVKERGFPVNLIISKVGYADTTIVIGQPQREDLRILINQKAVDLDPLIVRYSEGQSTWLGRLFLSARTRMQSRNISRFFTALPYQASLTPGLGTHGKLSPQVVNKFSLNILGGYTAGVNGAELAGGFNISRQDVRYLQIAGAFNVVSGKVEGVQIAGFHNQIIDSLSGVQVSGFSGIVKKRVRGVQVSGFMNRARDTFEGVQVSGALGIIGGNGSGVQVSGAVNHTSGDFRGVQIGGAANRTRQSLQGMQITGGLNIVKHEMRGVQLGTFNSAKILKGFQLGVLNVADSSSGVSIGLINIVRKSTSNISVYATETTPLNVAWKMGTHRFYSILTAGADAGTEKRNYQFGFGVGKEFFPFKKVGFLTEFVNLNIYQGSWENTPFLYRFQTAITWKPAKRFVIFAGPAYSFYHNDQKEPSPGYKPYPPANYPTTKISDKVSSWLGWQGGISWRYGRL</sequence>
<evidence type="ECO:0000313" key="1">
    <source>
        <dbReference type="EMBL" id="CAG5067897.1"/>
    </source>
</evidence>
<dbReference type="Pfam" id="PF13715">
    <property type="entry name" value="CarbopepD_reg_2"/>
    <property type="match status" value="1"/>
</dbReference>
<gene>
    <name evidence="1" type="ORF">DYBT9623_00624</name>
</gene>
<dbReference type="EMBL" id="CAJRAU010000001">
    <property type="protein sequence ID" value="CAG5067897.1"/>
    <property type="molecule type" value="Genomic_DNA"/>
</dbReference>
<dbReference type="RefSeq" id="WP_215232029.1">
    <property type="nucleotide sequence ID" value="NZ_CAJRAU010000001.1"/>
</dbReference>
<keyword evidence="2" id="KW-1185">Reference proteome</keyword>
<accession>A0ABN7R361</accession>
<dbReference type="SUPFAM" id="SSF49464">
    <property type="entry name" value="Carboxypeptidase regulatory domain-like"/>
    <property type="match status" value="1"/>
</dbReference>
<dbReference type="InterPro" id="IPR008969">
    <property type="entry name" value="CarboxyPept-like_regulatory"/>
</dbReference>
<name>A0ABN7R361_9BACT</name>